<dbReference type="InterPro" id="IPR010998">
    <property type="entry name" value="Integrase_recombinase_N"/>
</dbReference>
<organism evidence="9 10">
    <name type="scientific">Murimonas intestini</name>
    <dbReference type="NCBI Taxonomy" id="1337051"/>
    <lineage>
        <taxon>Bacteria</taxon>
        <taxon>Bacillati</taxon>
        <taxon>Bacillota</taxon>
        <taxon>Clostridia</taxon>
        <taxon>Lachnospirales</taxon>
        <taxon>Lachnospiraceae</taxon>
        <taxon>Murimonas</taxon>
    </lineage>
</organism>
<dbReference type="InterPro" id="IPR002104">
    <property type="entry name" value="Integrase_catalytic"/>
</dbReference>
<dbReference type="PANTHER" id="PTHR30349:SF89">
    <property type="entry name" value="INTEGRASE_RECOMBINASE"/>
    <property type="match status" value="1"/>
</dbReference>
<protein>
    <submittedName>
        <fullName evidence="9">Site-specific recombinase XerD</fullName>
    </submittedName>
</protein>
<evidence type="ECO:0000259" key="7">
    <source>
        <dbReference type="PROSITE" id="PS51898"/>
    </source>
</evidence>
<dbReference type="Pfam" id="PF02899">
    <property type="entry name" value="Phage_int_SAM_1"/>
    <property type="match status" value="1"/>
</dbReference>
<gene>
    <name evidence="9" type="ORF">C7383_11346</name>
</gene>
<keyword evidence="4 6" id="KW-0238">DNA-binding</keyword>
<keyword evidence="10" id="KW-1185">Reference proteome</keyword>
<evidence type="ECO:0000256" key="3">
    <source>
        <dbReference type="ARBA" id="ARBA00022908"/>
    </source>
</evidence>
<accession>A0AB73T096</accession>
<keyword evidence="3" id="KW-0229">DNA integration</keyword>
<dbReference type="GO" id="GO:0015074">
    <property type="term" value="P:DNA integration"/>
    <property type="evidence" value="ECO:0007669"/>
    <property type="project" value="UniProtKB-KW"/>
</dbReference>
<evidence type="ECO:0000256" key="5">
    <source>
        <dbReference type="ARBA" id="ARBA00023172"/>
    </source>
</evidence>
<dbReference type="InterPro" id="IPR013762">
    <property type="entry name" value="Integrase-like_cat_sf"/>
</dbReference>
<sequence>MRRENICITINDEDLQEFRIYLYERENSEATIRKYMTDIRTFYRFLDKSRDVSKQCLVDYKNWLAGNYAVSSVNSMLVALNQFLVFLEAGTLKVKRLNVQRNLFAIQDKELSKEEYRHLLKAAEEKGKPALSLMIETICSTGIRVSELSYFTVDSIKQGRIQVQNKGKTRIILMPKALKMKLLYFVQKQHITKGCVFVTRTGKPKNRSNIWAEMKALHREAGVDAVKIFPHNLRHLFARVYYAATNDIAGLADLLGHSSLEVTRIYTSATSQTYQKRLEMLGLV</sequence>
<dbReference type="AlphaFoldDB" id="A0AB73T096"/>
<feature type="domain" description="Core-binding (CB)" evidence="8">
    <location>
        <begin position="9"/>
        <end position="88"/>
    </location>
</feature>
<comment type="similarity">
    <text evidence="2">Belongs to the 'phage' integrase family.</text>
</comment>
<evidence type="ECO:0000313" key="9">
    <source>
        <dbReference type="EMBL" id="PWJ73260.1"/>
    </source>
</evidence>
<dbReference type="RefSeq" id="WP_109747798.1">
    <property type="nucleotide sequence ID" value="NZ_JANKBI010000026.1"/>
</dbReference>
<dbReference type="PANTHER" id="PTHR30349">
    <property type="entry name" value="PHAGE INTEGRASE-RELATED"/>
    <property type="match status" value="1"/>
</dbReference>
<evidence type="ECO:0000256" key="2">
    <source>
        <dbReference type="ARBA" id="ARBA00008857"/>
    </source>
</evidence>
<dbReference type="PROSITE" id="PS51900">
    <property type="entry name" value="CB"/>
    <property type="match status" value="1"/>
</dbReference>
<dbReference type="GO" id="GO:0003677">
    <property type="term" value="F:DNA binding"/>
    <property type="evidence" value="ECO:0007669"/>
    <property type="project" value="UniProtKB-UniRule"/>
</dbReference>
<dbReference type="EMBL" id="QGGY01000013">
    <property type="protein sequence ID" value="PWJ73260.1"/>
    <property type="molecule type" value="Genomic_DNA"/>
</dbReference>
<proteinExistence type="inferred from homology"/>
<dbReference type="PROSITE" id="PS51898">
    <property type="entry name" value="TYR_RECOMBINASE"/>
    <property type="match status" value="1"/>
</dbReference>
<dbReference type="GO" id="GO:0006310">
    <property type="term" value="P:DNA recombination"/>
    <property type="evidence" value="ECO:0007669"/>
    <property type="project" value="UniProtKB-KW"/>
</dbReference>
<dbReference type="InterPro" id="IPR011010">
    <property type="entry name" value="DNA_brk_join_enz"/>
</dbReference>
<dbReference type="InterPro" id="IPR004107">
    <property type="entry name" value="Integrase_SAM-like_N"/>
</dbReference>
<evidence type="ECO:0000256" key="1">
    <source>
        <dbReference type="ARBA" id="ARBA00003283"/>
    </source>
</evidence>
<comment type="function">
    <text evidence="1">Site-specific tyrosine recombinase, which acts by catalyzing the cutting and rejoining of the recombining DNA molecules.</text>
</comment>
<dbReference type="InterPro" id="IPR050090">
    <property type="entry name" value="Tyrosine_recombinase_XerCD"/>
</dbReference>
<dbReference type="Proteomes" id="UP000245412">
    <property type="component" value="Unassembled WGS sequence"/>
</dbReference>
<evidence type="ECO:0000313" key="10">
    <source>
        <dbReference type="Proteomes" id="UP000245412"/>
    </source>
</evidence>
<dbReference type="Gene3D" id="1.10.443.10">
    <property type="entry name" value="Intergrase catalytic core"/>
    <property type="match status" value="1"/>
</dbReference>
<feature type="domain" description="Tyr recombinase" evidence="7">
    <location>
        <begin position="106"/>
        <end position="279"/>
    </location>
</feature>
<dbReference type="SUPFAM" id="SSF56349">
    <property type="entry name" value="DNA breaking-rejoining enzymes"/>
    <property type="match status" value="1"/>
</dbReference>
<dbReference type="Pfam" id="PF00589">
    <property type="entry name" value="Phage_integrase"/>
    <property type="match status" value="1"/>
</dbReference>
<evidence type="ECO:0000256" key="4">
    <source>
        <dbReference type="ARBA" id="ARBA00023125"/>
    </source>
</evidence>
<keyword evidence="5" id="KW-0233">DNA recombination</keyword>
<comment type="caution">
    <text evidence="9">The sequence shown here is derived from an EMBL/GenBank/DDBJ whole genome shotgun (WGS) entry which is preliminary data.</text>
</comment>
<reference evidence="9 10" key="1">
    <citation type="submission" date="2018-05" db="EMBL/GenBank/DDBJ databases">
        <authorList>
            <person name="Goeker M."/>
            <person name="Huntemann M."/>
            <person name="Clum A."/>
            <person name="Pillay M."/>
            <person name="Palaniappan K."/>
            <person name="Varghese N."/>
            <person name="Mikhailova N."/>
            <person name="Stamatis D."/>
            <person name="Reddy T."/>
            <person name="Daum C."/>
            <person name="Shapiro N."/>
            <person name="Ivanova N."/>
            <person name="Kyrpides N."/>
            <person name="Woyke T."/>
        </authorList>
    </citation>
    <scope>NUCLEOTIDE SEQUENCE [LARGE SCALE GENOMIC DNA]</scope>
    <source>
        <strain evidence="9 10">DSM 26524</strain>
    </source>
</reference>
<evidence type="ECO:0000259" key="8">
    <source>
        <dbReference type="PROSITE" id="PS51900"/>
    </source>
</evidence>
<dbReference type="InterPro" id="IPR044068">
    <property type="entry name" value="CB"/>
</dbReference>
<evidence type="ECO:0000256" key="6">
    <source>
        <dbReference type="PROSITE-ProRule" id="PRU01248"/>
    </source>
</evidence>
<dbReference type="Gene3D" id="1.10.150.130">
    <property type="match status" value="1"/>
</dbReference>
<name>A0AB73T096_9FIRM</name>